<protein>
    <submittedName>
        <fullName evidence="2">Uncharacterized protein</fullName>
    </submittedName>
</protein>
<proteinExistence type="predicted"/>
<evidence type="ECO:0000313" key="2">
    <source>
        <dbReference type="EMBL" id="KAK7603774.1"/>
    </source>
</evidence>
<feature type="region of interest" description="Disordered" evidence="1">
    <location>
        <begin position="176"/>
        <end position="227"/>
    </location>
</feature>
<dbReference type="EMBL" id="JBBCAQ010000006">
    <property type="protein sequence ID" value="KAK7603774.1"/>
    <property type="molecule type" value="Genomic_DNA"/>
</dbReference>
<reference evidence="2 3" key="1">
    <citation type="submission" date="2024-03" db="EMBL/GenBank/DDBJ databases">
        <title>Adaptation during the transition from Ophiocordyceps entomopathogen to insect associate is accompanied by gene loss and intensified selection.</title>
        <authorList>
            <person name="Ward C.M."/>
            <person name="Onetto C.A."/>
            <person name="Borneman A.R."/>
        </authorList>
    </citation>
    <scope>NUCLEOTIDE SEQUENCE [LARGE SCALE GENOMIC DNA]</scope>
    <source>
        <strain evidence="2">AWRI1</strain>
        <tissue evidence="2">Single Adult Female</tissue>
    </source>
</reference>
<evidence type="ECO:0000313" key="3">
    <source>
        <dbReference type="Proteomes" id="UP001367676"/>
    </source>
</evidence>
<feature type="region of interest" description="Disordered" evidence="1">
    <location>
        <begin position="118"/>
        <end position="138"/>
    </location>
</feature>
<evidence type="ECO:0000256" key="1">
    <source>
        <dbReference type="SAM" id="MobiDB-lite"/>
    </source>
</evidence>
<name>A0AAN9TR89_9HEMI</name>
<feature type="region of interest" description="Disordered" evidence="1">
    <location>
        <begin position="1"/>
        <end position="42"/>
    </location>
</feature>
<feature type="compositionally biased region" description="Polar residues" evidence="1">
    <location>
        <begin position="191"/>
        <end position="217"/>
    </location>
</feature>
<organism evidence="2 3">
    <name type="scientific">Parthenolecanium corni</name>
    <dbReference type="NCBI Taxonomy" id="536013"/>
    <lineage>
        <taxon>Eukaryota</taxon>
        <taxon>Metazoa</taxon>
        <taxon>Ecdysozoa</taxon>
        <taxon>Arthropoda</taxon>
        <taxon>Hexapoda</taxon>
        <taxon>Insecta</taxon>
        <taxon>Pterygota</taxon>
        <taxon>Neoptera</taxon>
        <taxon>Paraneoptera</taxon>
        <taxon>Hemiptera</taxon>
        <taxon>Sternorrhyncha</taxon>
        <taxon>Coccoidea</taxon>
        <taxon>Coccidae</taxon>
        <taxon>Parthenolecanium</taxon>
    </lineage>
</organism>
<feature type="region of interest" description="Disordered" evidence="1">
    <location>
        <begin position="143"/>
        <end position="162"/>
    </location>
</feature>
<dbReference type="Proteomes" id="UP001367676">
    <property type="component" value="Unassembled WGS sequence"/>
</dbReference>
<accession>A0AAN9TR89</accession>
<gene>
    <name evidence="2" type="ORF">V9T40_003773</name>
</gene>
<sequence length="227" mass="26161">MTTVCLVKGVKKKQKKPQNKTKRRQRGPQKRQPENSSSPFRLLEPEVFVERADFEYRTNNTEYYPCAVKRRSHFYTSRPRLLSTRESQTEELKFCFIRATGKENDQNQCRQRPDETIVQREKYTSNAAPRRDGHEGALQEHRARLGEAGGTPHPMETKRRRSEPHLIRQIADMHVPRHSHSHSAVRVPSQGAASGTTNFQTQPAHSSYRNNIASTQRGEAKLTSSKK</sequence>
<feature type="compositionally biased region" description="Basic residues" evidence="1">
    <location>
        <begin position="9"/>
        <end position="29"/>
    </location>
</feature>
<dbReference type="AlphaFoldDB" id="A0AAN9TR89"/>
<comment type="caution">
    <text evidence="2">The sequence shown here is derived from an EMBL/GenBank/DDBJ whole genome shotgun (WGS) entry which is preliminary data.</text>
</comment>
<keyword evidence="3" id="KW-1185">Reference proteome</keyword>